<feature type="non-terminal residue" evidence="3">
    <location>
        <position position="1"/>
    </location>
</feature>
<evidence type="ECO:0000313" key="4">
    <source>
        <dbReference type="Proteomes" id="UP000697127"/>
    </source>
</evidence>
<proteinExistence type="predicted"/>
<comment type="caution">
    <text evidence="3">The sequence shown here is derived from an EMBL/GenBank/DDBJ whole genome shotgun (WGS) entry which is preliminary data.</text>
</comment>
<feature type="non-terminal residue" evidence="3">
    <location>
        <position position="267"/>
    </location>
</feature>
<dbReference type="AlphaFoldDB" id="A0A9P7BBW2"/>
<feature type="region of interest" description="Disordered" evidence="2">
    <location>
        <begin position="222"/>
        <end position="267"/>
    </location>
</feature>
<protein>
    <submittedName>
        <fullName evidence="3">Uncharacterized protein</fullName>
    </submittedName>
</protein>
<keyword evidence="1" id="KW-0175">Coiled coil</keyword>
<reference evidence="3" key="1">
    <citation type="submission" date="2020-11" db="EMBL/GenBank/DDBJ databases">
        <title>Kefir isolates.</title>
        <authorList>
            <person name="Marcisauskas S."/>
            <person name="Kim Y."/>
            <person name="Blasche S."/>
        </authorList>
    </citation>
    <scope>NUCLEOTIDE SEQUENCE</scope>
    <source>
        <strain evidence="3">Olga-1</strain>
    </source>
</reference>
<evidence type="ECO:0000256" key="1">
    <source>
        <dbReference type="SAM" id="Coils"/>
    </source>
</evidence>
<dbReference type="Proteomes" id="UP000697127">
    <property type="component" value="Unassembled WGS sequence"/>
</dbReference>
<evidence type="ECO:0000256" key="2">
    <source>
        <dbReference type="SAM" id="MobiDB-lite"/>
    </source>
</evidence>
<feature type="coiled-coil region" evidence="1">
    <location>
        <begin position="107"/>
        <end position="142"/>
    </location>
</feature>
<evidence type="ECO:0000313" key="3">
    <source>
        <dbReference type="EMBL" id="KAG0684065.1"/>
    </source>
</evidence>
<accession>A0A9P7BBW2</accession>
<name>A0A9P7BBW2_9ASCO</name>
<keyword evidence="4" id="KW-1185">Reference proteome</keyword>
<dbReference type="EMBL" id="PUHW01000833">
    <property type="protein sequence ID" value="KAG0684065.1"/>
    <property type="molecule type" value="Genomic_DNA"/>
</dbReference>
<feature type="compositionally biased region" description="Polar residues" evidence="2">
    <location>
        <begin position="222"/>
        <end position="241"/>
    </location>
</feature>
<sequence length="267" mass="30787">EYIILQDARLYLRKIELPKLSKNIDFINIDIEPKLIHWECLTTNIYQYDNMITTLKKSFGKKSSSNEFQLSKVLEVNLDFIIQHDLKKRKQGAQRKREIEMQLLMANRKRSSRLEEKEKRKREEEEARMKEFELIKQQAAELRAAKRQKLKNDLYGNSIVLDSSITREERLKKRHELNVPSTDVNNSDIIEIDPNQIPGNTFEMPTMILDDSEIIGESSNIVPNSTQTESITVKQDTSEPVTSEPAAVEPVTSEPAAVEPFTSEPAA</sequence>
<gene>
    <name evidence="3" type="ORF">C6P40_005131</name>
</gene>
<organism evidence="3 4">
    <name type="scientific">Pichia californica</name>
    <dbReference type="NCBI Taxonomy" id="460514"/>
    <lineage>
        <taxon>Eukaryota</taxon>
        <taxon>Fungi</taxon>
        <taxon>Dikarya</taxon>
        <taxon>Ascomycota</taxon>
        <taxon>Saccharomycotina</taxon>
        <taxon>Pichiomycetes</taxon>
        <taxon>Pichiales</taxon>
        <taxon>Pichiaceae</taxon>
        <taxon>Pichia</taxon>
    </lineage>
</organism>